<comment type="caution">
    <text evidence="1">The sequence shown here is derived from an EMBL/GenBank/DDBJ whole genome shotgun (WGS) entry which is preliminary data.</text>
</comment>
<keyword evidence="2" id="KW-1185">Reference proteome</keyword>
<organism evidence="1 2">
    <name type="scientific">Grus japonensis</name>
    <name type="common">Japanese crane</name>
    <name type="synonym">Red-crowned crane</name>
    <dbReference type="NCBI Taxonomy" id="30415"/>
    <lineage>
        <taxon>Eukaryota</taxon>
        <taxon>Metazoa</taxon>
        <taxon>Chordata</taxon>
        <taxon>Craniata</taxon>
        <taxon>Vertebrata</taxon>
        <taxon>Euteleostomi</taxon>
        <taxon>Archelosauria</taxon>
        <taxon>Archosauria</taxon>
        <taxon>Dinosauria</taxon>
        <taxon>Saurischia</taxon>
        <taxon>Theropoda</taxon>
        <taxon>Coelurosauria</taxon>
        <taxon>Aves</taxon>
        <taxon>Neognathae</taxon>
        <taxon>Neoaves</taxon>
        <taxon>Gruiformes</taxon>
        <taxon>Gruidae</taxon>
        <taxon>Grus</taxon>
    </lineage>
</organism>
<protein>
    <submittedName>
        <fullName evidence="1">Uncharacterized protein</fullName>
    </submittedName>
</protein>
<accession>A0ABC9WPK2</accession>
<sequence>MISLWTTKKLLPVKKDLSRLSREAAWRIQALLLLNRSSSNHSTDDRLQLKLPRSYGQSSALPVLAWFYLLQGSLCNRLADVHNRYLQLTPQI</sequence>
<dbReference type="AlphaFoldDB" id="A0ABC9WPK2"/>
<evidence type="ECO:0000313" key="2">
    <source>
        <dbReference type="Proteomes" id="UP001623348"/>
    </source>
</evidence>
<reference evidence="1 2" key="1">
    <citation type="submission" date="2024-06" db="EMBL/GenBank/DDBJ databases">
        <title>The draft genome of Grus japonensis, version 3.</title>
        <authorList>
            <person name="Nabeshima K."/>
            <person name="Suzuki S."/>
            <person name="Onuma M."/>
        </authorList>
    </citation>
    <scope>NUCLEOTIDE SEQUENCE [LARGE SCALE GENOMIC DNA]</scope>
    <source>
        <strain evidence="1 2">451A</strain>
    </source>
</reference>
<dbReference type="Proteomes" id="UP001623348">
    <property type="component" value="Unassembled WGS sequence"/>
</dbReference>
<gene>
    <name evidence="1" type="ORF">GRJ2_001185400</name>
</gene>
<dbReference type="EMBL" id="BAAFJT010000003">
    <property type="protein sequence ID" value="GAB0187201.1"/>
    <property type="molecule type" value="Genomic_DNA"/>
</dbReference>
<evidence type="ECO:0000313" key="1">
    <source>
        <dbReference type="EMBL" id="GAB0187201.1"/>
    </source>
</evidence>
<name>A0ABC9WPK2_GRUJA</name>
<proteinExistence type="predicted"/>